<reference evidence="5" key="1">
    <citation type="journal article" date="2021" name="bioRxiv">
        <title>Unraveling nitrogen, sulfur and carbon metabolic pathways and microbial community transcriptional responses to substrate deprivation and toxicity stresses in a bioreactor mimicking anoxic brackish coastal sediment conditions.</title>
        <authorList>
            <person name="Martins P.D."/>
            <person name="Echeveste M.J."/>
            <person name="Arshad A."/>
            <person name="Kurth J."/>
            <person name="Ouboter H."/>
            <person name="Jetten M.S.M."/>
            <person name="Welte C.U."/>
        </authorList>
    </citation>
    <scope>NUCLEOTIDE SEQUENCE</scope>
    <source>
        <strain evidence="5">MAG_39</strain>
    </source>
</reference>
<comment type="similarity">
    <text evidence="1 2">Belongs to the small heat shock protein (HSP20) family.</text>
</comment>
<dbReference type="PANTHER" id="PTHR11527">
    <property type="entry name" value="HEAT-SHOCK PROTEIN 20 FAMILY MEMBER"/>
    <property type="match status" value="1"/>
</dbReference>
<evidence type="ECO:0000256" key="2">
    <source>
        <dbReference type="RuleBase" id="RU003616"/>
    </source>
</evidence>
<feature type="domain" description="SHSP" evidence="4">
    <location>
        <begin position="12"/>
        <end position="126"/>
    </location>
</feature>
<sequence length="147" mass="16847">MRSAVRGLFFYQVGSSVWPLVDLYEEDDSLVCEVDLPGVDPGEISIQVYEDLLIIEGKRTCSGEEERIRYLCMERELKNFRRVLRIPVPVNLREGKADYANGVVTIRFPKLKEKLITIKVERRERQGDAPEQGEEVSRCRQGGTENG</sequence>
<evidence type="ECO:0000256" key="3">
    <source>
        <dbReference type="SAM" id="MobiDB-lite"/>
    </source>
</evidence>
<protein>
    <submittedName>
        <fullName evidence="5">Hsp20/alpha crystallin family protein</fullName>
    </submittedName>
</protein>
<evidence type="ECO:0000259" key="4">
    <source>
        <dbReference type="PROSITE" id="PS01031"/>
    </source>
</evidence>
<organism evidence="5 6">
    <name type="scientific">Candidatus Nitrobium versatile</name>
    <dbReference type="NCBI Taxonomy" id="2884831"/>
    <lineage>
        <taxon>Bacteria</taxon>
        <taxon>Pseudomonadati</taxon>
        <taxon>Nitrospirota</taxon>
        <taxon>Nitrospiria</taxon>
        <taxon>Nitrospirales</taxon>
        <taxon>Nitrospiraceae</taxon>
        <taxon>Candidatus Nitrobium</taxon>
    </lineage>
</organism>
<feature type="region of interest" description="Disordered" evidence="3">
    <location>
        <begin position="123"/>
        <end position="147"/>
    </location>
</feature>
<proteinExistence type="inferred from homology"/>
<comment type="caution">
    <text evidence="5">The sequence shown here is derived from an EMBL/GenBank/DDBJ whole genome shotgun (WGS) entry which is preliminary data.</text>
</comment>
<name>A0A953M1D3_9BACT</name>
<dbReference type="Proteomes" id="UP000705867">
    <property type="component" value="Unassembled WGS sequence"/>
</dbReference>
<evidence type="ECO:0000256" key="1">
    <source>
        <dbReference type="PROSITE-ProRule" id="PRU00285"/>
    </source>
</evidence>
<dbReference type="PROSITE" id="PS01031">
    <property type="entry name" value="SHSP"/>
    <property type="match status" value="1"/>
</dbReference>
<dbReference type="AlphaFoldDB" id="A0A953M1D3"/>
<evidence type="ECO:0000313" key="6">
    <source>
        <dbReference type="Proteomes" id="UP000705867"/>
    </source>
</evidence>
<evidence type="ECO:0000313" key="5">
    <source>
        <dbReference type="EMBL" id="MBZ0156465.1"/>
    </source>
</evidence>
<dbReference type="SUPFAM" id="SSF49764">
    <property type="entry name" value="HSP20-like chaperones"/>
    <property type="match status" value="1"/>
</dbReference>
<accession>A0A953M1D3</accession>
<dbReference type="Gene3D" id="2.60.40.790">
    <property type="match status" value="1"/>
</dbReference>
<gene>
    <name evidence="5" type="ORF">K8I29_09695</name>
</gene>
<dbReference type="EMBL" id="JAIOIV010000076">
    <property type="protein sequence ID" value="MBZ0156465.1"/>
    <property type="molecule type" value="Genomic_DNA"/>
</dbReference>
<dbReference type="InterPro" id="IPR002068">
    <property type="entry name" value="A-crystallin/Hsp20_dom"/>
</dbReference>
<reference evidence="5" key="2">
    <citation type="submission" date="2021-08" db="EMBL/GenBank/DDBJ databases">
        <authorList>
            <person name="Dalcin Martins P."/>
        </authorList>
    </citation>
    <scope>NUCLEOTIDE SEQUENCE</scope>
    <source>
        <strain evidence="5">MAG_39</strain>
    </source>
</reference>
<dbReference type="CDD" id="cd06464">
    <property type="entry name" value="ACD_sHsps-like"/>
    <property type="match status" value="1"/>
</dbReference>
<dbReference type="Pfam" id="PF00011">
    <property type="entry name" value="HSP20"/>
    <property type="match status" value="1"/>
</dbReference>
<dbReference type="InterPro" id="IPR008978">
    <property type="entry name" value="HSP20-like_chaperone"/>
</dbReference>
<dbReference type="InterPro" id="IPR031107">
    <property type="entry name" value="Small_HSP"/>
</dbReference>